<accession>A0AAV2PWD5</accession>
<dbReference type="Gene3D" id="1.20.190.10">
    <property type="entry name" value="Pesticidal crystal protein, N-terminal domain"/>
    <property type="match status" value="1"/>
</dbReference>
<reference evidence="2 3" key="1">
    <citation type="submission" date="2024-05" db="EMBL/GenBank/DDBJ databases">
        <authorList>
            <person name="Wallberg A."/>
        </authorList>
    </citation>
    <scope>NUCLEOTIDE SEQUENCE [LARGE SCALE GENOMIC DNA]</scope>
</reference>
<evidence type="ECO:0000313" key="2">
    <source>
        <dbReference type="EMBL" id="CAL4065458.1"/>
    </source>
</evidence>
<organism evidence="2 3">
    <name type="scientific">Meganyctiphanes norvegica</name>
    <name type="common">Northern krill</name>
    <name type="synonym">Thysanopoda norvegica</name>
    <dbReference type="NCBI Taxonomy" id="48144"/>
    <lineage>
        <taxon>Eukaryota</taxon>
        <taxon>Metazoa</taxon>
        <taxon>Ecdysozoa</taxon>
        <taxon>Arthropoda</taxon>
        <taxon>Crustacea</taxon>
        <taxon>Multicrustacea</taxon>
        <taxon>Malacostraca</taxon>
        <taxon>Eumalacostraca</taxon>
        <taxon>Eucarida</taxon>
        <taxon>Euphausiacea</taxon>
        <taxon>Euphausiidae</taxon>
        <taxon>Meganyctiphanes</taxon>
    </lineage>
</organism>
<dbReference type="AlphaFoldDB" id="A0AAV2PWD5"/>
<dbReference type="InterPro" id="IPR036716">
    <property type="entry name" value="Pest_crys_N_sf"/>
</dbReference>
<comment type="caution">
    <text evidence="2">The sequence shown here is derived from an EMBL/GenBank/DDBJ whole genome shotgun (WGS) entry which is preliminary data.</text>
</comment>
<keyword evidence="3" id="KW-1185">Reference proteome</keyword>
<dbReference type="EMBL" id="CAXKWB010001783">
    <property type="protein sequence ID" value="CAL4065458.1"/>
    <property type="molecule type" value="Genomic_DNA"/>
</dbReference>
<keyword evidence="1" id="KW-0732">Signal</keyword>
<name>A0AAV2PWD5_MEGNR</name>
<dbReference type="Proteomes" id="UP001497623">
    <property type="component" value="Unassembled WGS sequence"/>
</dbReference>
<feature type="signal peptide" evidence="1">
    <location>
        <begin position="1"/>
        <end position="24"/>
    </location>
</feature>
<dbReference type="GO" id="GO:0090729">
    <property type="term" value="F:toxin activity"/>
    <property type="evidence" value="ECO:0007669"/>
    <property type="project" value="InterPro"/>
</dbReference>
<evidence type="ECO:0000313" key="3">
    <source>
        <dbReference type="Proteomes" id="UP001497623"/>
    </source>
</evidence>
<sequence length="306" mass="34723">MRVTFLVGCSLTLLLLATLTLVGSSPLAREEEIIDGRKTTIALAVAHYLVGLIPNETVQDLLNSIISAFEEEEFDYWGEVKDQVEELVGIYINEHNMHQVEVYQSDLETLMDRYNNAPIESDGTYPDKNQQAAALHASILSHRYLTEAALYPESMILHFQDISSIHSVILKDAAETYSFEGYPPSAWWIDLNEAMDHYITYGTNLRSSLITWRMDQVTCEVITGRNYDEYFASDLVTGEVSKCLELHETDSCANHCDLFLQHKQQSVDLFTSSKVNDVIVAWKKLKQLAEENTPGASRFYDPREGH</sequence>
<protein>
    <submittedName>
        <fullName evidence="2">Uncharacterized protein</fullName>
    </submittedName>
</protein>
<feature type="chain" id="PRO_5043943187" evidence="1">
    <location>
        <begin position="25"/>
        <end position="306"/>
    </location>
</feature>
<proteinExistence type="predicted"/>
<dbReference type="SUPFAM" id="SSF56849">
    <property type="entry name" value="delta-Endotoxin (insectocide), N-terminal domain"/>
    <property type="match status" value="1"/>
</dbReference>
<gene>
    <name evidence="2" type="ORF">MNOR_LOCUS4786</name>
</gene>
<evidence type="ECO:0000256" key="1">
    <source>
        <dbReference type="SAM" id="SignalP"/>
    </source>
</evidence>